<reference evidence="2 3" key="1">
    <citation type="journal article" date="2019" name="Int. J. Syst. Evol. Microbiol.">
        <title>The Global Catalogue of Microorganisms (GCM) 10K type strain sequencing project: providing services to taxonomists for standard genome sequencing and annotation.</title>
        <authorList>
            <consortium name="The Broad Institute Genomics Platform"/>
            <consortium name="The Broad Institute Genome Sequencing Center for Infectious Disease"/>
            <person name="Wu L."/>
            <person name="Ma J."/>
        </authorList>
    </citation>
    <scope>NUCLEOTIDE SEQUENCE [LARGE SCALE GENOMIC DNA]</scope>
    <source>
        <strain evidence="2 3">JCM 4788</strain>
    </source>
</reference>
<dbReference type="Proteomes" id="UP001500879">
    <property type="component" value="Unassembled WGS sequence"/>
</dbReference>
<dbReference type="EMBL" id="BAAABX010000055">
    <property type="protein sequence ID" value="GAA0423921.1"/>
    <property type="molecule type" value="Genomic_DNA"/>
</dbReference>
<feature type="region of interest" description="Disordered" evidence="1">
    <location>
        <begin position="158"/>
        <end position="185"/>
    </location>
</feature>
<gene>
    <name evidence="2" type="ORF">GCM10010357_51750</name>
</gene>
<feature type="region of interest" description="Disordered" evidence="1">
    <location>
        <begin position="198"/>
        <end position="257"/>
    </location>
</feature>
<organism evidence="2 3">
    <name type="scientific">Streptomyces luteireticuli</name>
    <dbReference type="NCBI Taxonomy" id="173858"/>
    <lineage>
        <taxon>Bacteria</taxon>
        <taxon>Bacillati</taxon>
        <taxon>Actinomycetota</taxon>
        <taxon>Actinomycetes</taxon>
        <taxon>Kitasatosporales</taxon>
        <taxon>Streptomycetaceae</taxon>
        <taxon>Streptomyces</taxon>
    </lineage>
</organism>
<keyword evidence="3" id="KW-1185">Reference proteome</keyword>
<feature type="region of interest" description="Disordered" evidence="1">
    <location>
        <begin position="56"/>
        <end position="115"/>
    </location>
</feature>
<comment type="caution">
    <text evidence="2">The sequence shown here is derived from an EMBL/GenBank/DDBJ whole genome shotgun (WGS) entry which is preliminary data.</text>
</comment>
<evidence type="ECO:0000256" key="1">
    <source>
        <dbReference type="SAM" id="MobiDB-lite"/>
    </source>
</evidence>
<sequence length="257" mass="26677">MTIPGTSGHILHTPLAFYDPDSGSLKTSQLTLLWASATSSPILPASGAMRNGAVYERPASEPRTSGTASSSSLGSTRALPTPAARDWRGEGQDGQLPTAIGTVPAPGAPIRPGGRRPRCPTAAALLLPTPSTSEATGPGHTGRAGGMSLRTAVDLLLPTPRASPNEDRQTRRTPSQEAGTHGRSLAAEVCTVAADAPSRNLRPAPAGIRLGRKEATRARTRQCSGRRTSGGRMPTPWPDGPLSSAVPHRDQLTLWDA</sequence>
<protein>
    <submittedName>
        <fullName evidence="2">Uncharacterized protein</fullName>
    </submittedName>
</protein>
<feature type="compositionally biased region" description="Low complexity" evidence="1">
    <location>
        <begin position="63"/>
        <end position="79"/>
    </location>
</feature>
<evidence type="ECO:0000313" key="3">
    <source>
        <dbReference type="Proteomes" id="UP001500879"/>
    </source>
</evidence>
<evidence type="ECO:0000313" key="2">
    <source>
        <dbReference type="EMBL" id="GAA0423921.1"/>
    </source>
</evidence>
<proteinExistence type="predicted"/>
<name>A0ABN0YZX2_9ACTN</name>
<accession>A0ABN0YZX2</accession>